<feature type="transmembrane region" description="Helical" evidence="5">
    <location>
        <begin position="213"/>
        <end position="232"/>
    </location>
</feature>
<dbReference type="GO" id="GO:0004252">
    <property type="term" value="F:serine-type endopeptidase activity"/>
    <property type="evidence" value="ECO:0007669"/>
    <property type="project" value="InterPro"/>
</dbReference>
<dbReference type="PANTHER" id="PTHR43066">
    <property type="entry name" value="RHOMBOID-RELATED PROTEIN"/>
    <property type="match status" value="1"/>
</dbReference>
<reference evidence="7" key="1">
    <citation type="submission" date="2023-06" db="EMBL/GenBank/DDBJ databases">
        <title>Male Hemibagrus guttatus genome.</title>
        <authorList>
            <person name="Bian C."/>
        </authorList>
    </citation>
    <scope>NUCLEOTIDE SEQUENCE</scope>
    <source>
        <strain evidence="7">Male_cb2023</strain>
        <tissue evidence="7">Muscle</tissue>
    </source>
</reference>
<keyword evidence="4 5" id="KW-0472">Membrane</keyword>
<evidence type="ECO:0000313" key="8">
    <source>
        <dbReference type="Proteomes" id="UP001274896"/>
    </source>
</evidence>
<sequence>MGVRFPPPPCVWSLHVLPVPWGFPPGTPVSSPNPKTCMDLIYSQGILWFEHRSVSAFLAFSAFSNPHSKPSVFSSQFHVMSNRQRGFSLGLLLLASQVFQLGTENIPPATLATLGLNVYLFLFPVKPILQTCVSVQQAYWHGDWHRLLLSPFHHVDDWHLYYNMVSFLWKGIKLERRLGTTGFAYLLSVFSLLTGLIYLLLEAGLTELTDDSSFSMQCAVGFSGVLFGLKVVNNYYNPGGVQYIMGFPVANRYACWLELVLIHILNPGTSFVGHLSGILVGLLYTTGPLRTLMQTCAGFVGGHGNYGRPRTYYNSSGYSGYQMPYTPNRRPYDGQGSYYRAEPSAPPQHPYTAGLSEQEQFEAALVASLQSQGENTTITTQEIHIIPGCKMPPPAILDSLLTADHRMGSRLSSPWRKYVTADFRDWTVKINKQRPFKAFNL</sequence>
<feature type="transmembrane region" description="Helical" evidence="5">
    <location>
        <begin position="183"/>
        <end position="201"/>
    </location>
</feature>
<feature type="transmembrane region" description="Helical" evidence="5">
    <location>
        <begin position="271"/>
        <end position="289"/>
    </location>
</feature>
<comment type="subcellular location">
    <subcellularLocation>
        <location evidence="1">Membrane</location>
        <topology evidence="1">Multi-pass membrane protein</topology>
    </subcellularLocation>
</comment>
<dbReference type="SUPFAM" id="SSF144091">
    <property type="entry name" value="Rhomboid-like"/>
    <property type="match status" value="1"/>
</dbReference>
<dbReference type="EMBL" id="JAUCMX010000011">
    <property type="protein sequence ID" value="KAK3531408.1"/>
    <property type="molecule type" value="Genomic_DNA"/>
</dbReference>
<dbReference type="GO" id="GO:0016020">
    <property type="term" value="C:membrane"/>
    <property type="evidence" value="ECO:0007669"/>
    <property type="project" value="UniProtKB-SubCell"/>
</dbReference>
<dbReference type="Pfam" id="PF01694">
    <property type="entry name" value="Rhomboid"/>
    <property type="match status" value="1"/>
</dbReference>
<evidence type="ECO:0000256" key="3">
    <source>
        <dbReference type="ARBA" id="ARBA00022989"/>
    </source>
</evidence>
<evidence type="ECO:0000256" key="2">
    <source>
        <dbReference type="ARBA" id="ARBA00022692"/>
    </source>
</evidence>
<dbReference type="Proteomes" id="UP001274896">
    <property type="component" value="Unassembled WGS sequence"/>
</dbReference>
<evidence type="ECO:0000313" key="7">
    <source>
        <dbReference type="EMBL" id="KAK3531408.1"/>
    </source>
</evidence>
<evidence type="ECO:0000259" key="6">
    <source>
        <dbReference type="Pfam" id="PF01694"/>
    </source>
</evidence>
<evidence type="ECO:0000256" key="4">
    <source>
        <dbReference type="ARBA" id="ARBA00023136"/>
    </source>
</evidence>
<dbReference type="InterPro" id="IPR035952">
    <property type="entry name" value="Rhomboid-like_sf"/>
</dbReference>
<accession>A0AAE0V2H0</accession>
<keyword evidence="2 5" id="KW-0812">Transmembrane</keyword>
<keyword evidence="3 5" id="KW-1133">Transmembrane helix</keyword>
<dbReference type="InterPro" id="IPR022764">
    <property type="entry name" value="Peptidase_S54_rhomboid_dom"/>
</dbReference>
<comment type="caution">
    <text evidence="7">The sequence shown here is derived from an EMBL/GenBank/DDBJ whole genome shotgun (WGS) entry which is preliminary data.</text>
</comment>
<name>A0AAE0V2H0_9TELE</name>
<keyword evidence="8" id="KW-1185">Reference proteome</keyword>
<dbReference type="PANTHER" id="PTHR43066:SF14">
    <property type="entry name" value="RHOMBOID-RELATED PROTEIN 4"/>
    <property type="match status" value="1"/>
</dbReference>
<organism evidence="7 8">
    <name type="scientific">Hemibagrus guttatus</name>
    <dbReference type="NCBI Taxonomy" id="175788"/>
    <lineage>
        <taxon>Eukaryota</taxon>
        <taxon>Metazoa</taxon>
        <taxon>Chordata</taxon>
        <taxon>Craniata</taxon>
        <taxon>Vertebrata</taxon>
        <taxon>Euteleostomi</taxon>
        <taxon>Actinopterygii</taxon>
        <taxon>Neopterygii</taxon>
        <taxon>Teleostei</taxon>
        <taxon>Ostariophysi</taxon>
        <taxon>Siluriformes</taxon>
        <taxon>Bagridae</taxon>
        <taxon>Hemibagrus</taxon>
    </lineage>
</organism>
<gene>
    <name evidence="7" type="ORF">QTP70_018207</name>
</gene>
<evidence type="ECO:0000256" key="1">
    <source>
        <dbReference type="ARBA" id="ARBA00004141"/>
    </source>
</evidence>
<feature type="domain" description="Peptidase S54 rhomboid" evidence="6">
    <location>
        <begin position="142"/>
        <end position="286"/>
    </location>
</feature>
<dbReference type="Gene3D" id="1.20.1540.10">
    <property type="entry name" value="Rhomboid-like"/>
    <property type="match status" value="1"/>
</dbReference>
<dbReference type="FunFam" id="1.20.1540.10:FF:000008">
    <property type="entry name" value="RHOMBOID-like protein 13"/>
    <property type="match status" value="1"/>
</dbReference>
<evidence type="ECO:0000256" key="5">
    <source>
        <dbReference type="SAM" id="Phobius"/>
    </source>
</evidence>
<protein>
    <recommendedName>
        <fullName evidence="6">Peptidase S54 rhomboid domain-containing protein</fullName>
    </recommendedName>
</protein>
<proteinExistence type="predicted"/>
<dbReference type="AlphaFoldDB" id="A0AAE0V2H0"/>